<dbReference type="EMBL" id="WTYJ01000003">
    <property type="protein sequence ID" value="MXP00233.1"/>
    <property type="molecule type" value="Genomic_DNA"/>
</dbReference>
<organism evidence="3 4">
    <name type="scientific">Croceibacterium xixiisoli</name>
    <dbReference type="NCBI Taxonomy" id="1476466"/>
    <lineage>
        <taxon>Bacteria</taxon>
        <taxon>Pseudomonadati</taxon>
        <taxon>Pseudomonadota</taxon>
        <taxon>Alphaproteobacteria</taxon>
        <taxon>Sphingomonadales</taxon>
        <taxon>Erythrobacteraceae</taxon>
        <taxon>Croceibacterium</taxon>
    </lineage>
</organism>
<evidence type="ECO:0000313" key="4">
    <source>
        <dbReference type="Proteomes" id="UP000469430"/>
    </source>
</evidence>
<evidence type="ECO:0000256" key="1">
    <source>
        <dbReference type="ARBA" id="ARBA00022737"/>
    </source>
</evidence>
<dbReference type="InterPro" id="IPR050745">
    <property type="entry name" value="Multifunctional_regulatory"/>
</dbReference>
<reference evidence="3 4" key="1">
    <citation type="submission" date="2019-12" db="EMBL/GenBank/DDBJ databases">
        <title>Genomic-based taxomic classification of the family Erythrobacteraceae.</title>
        <authorList>
            <person name="Xu L."/>
        </authorList>
    </citation>
    <scope>NUCLEOTIDE SEQUENCE [LARGE SCALE GENOMIC DNA]</scope>
    <source>
        <strain evidence="3 4">S36</strain>
    </source>
</reference>
<evidence type="ECO:0000256" key="2">
    <source>
        <dbReference type="ARBA" id="ARBA00023043"/>
    </source>
</evidence>
<keyword evidence="2" id="KW-0040">ANK repeat</keyword>
<dbReference type="SUPFAM" id="SSF48403">
    <property type="entry name" value="Ankyrin repeat"/>
    <property type="match status" value="1"/>
</dbReference>
<gene>
    <name evidence="3" type="ORF">GRI97_14660</name>
</gene>
<comment type="caution">
    <text evidence="3">The sequence shown here is derived from an EMBL/GenBank/DDBJ whole genome shotgun (WGS) entry which is preliminary data.</text>
</comment>
<keyword evidence="1" id="KW-0677">Repeat</keyword>
<dbReference type="Proteomes" id="UP000469430">
    <property type="component" value="Unassembled WGS sequence"/>
</dbReference>
<dbReference type="RefSeq" id="WP_161391957.1">
    <property type="nucleotide sequence ID" value="NZ_JBHSCP010000002.1"/>
</dbReference>
<dbReference type="AlphaFoldDB" id="A0A6I4TWK2"/>
<dbReference type="Pfam" id="PF12796">
    <property type="entry name" value="Ank_2"/>
    <property type="match status" value="1"/>
</dbReference>
<evidence type="ECO:0000313" key="3">
    <source>
        <dbReference type="EMBL" id="MXP00233.1"/>
    </source>
</evidence>
<protein>
    <submittedName>
        <fullName evidence="3">Uncharacterized protein</fullName>
    </submittedName>
</protein>
<sequence length="350" mass="37454">MAKKKKRLPKDFRDLLEQGDLAALTAVFDSCELDARDGPGGSTALGLYGCTPELARWLVDQGAQIDADCGYGNTPASRHVSTGNDALVTLLLDAGAAMDTGKETLLQRAASSIKPSTVRLLLDRGVDPLATGRDGDNALTIALRSCRNAALPQMALLAEYLIDAGTPVTEDMRETVQRIGKDFEFHRAGFNPDFLAETDAALQRLYQLFAVDAAPVRRSHNGTDPIVAKPGGWREQHQELWEWLIPSSGAAETVQGEVIRISGRVHIEQAENGGGNWDAGYRKMLSALVDHLGSGEALPPADLDRARDYAEDARGGSGSDEALAGLCELAVQWVAANPAPVILGKPAYTR</sequence>
<dbReference type="InterPro" id="IPR002110">
    <property type="entry name" value="Ankyrin_rpt"/>
</dbReference>
<name>A0A6I4TWK2_9SPHN</name>
<proteinExistence type="predicted"/>
<dbReference type="SMART" id="SM00248">
    <property type="entry name" value="ANK"/>
    <property type="match status" value="4"/>
</dbReference>
<accession>A0A6I4TWK2</accession>
<dbReference type="OrthoDB" id="9812708at2"/>
<dbReference type="PANTHER" id="PTHR24189">
    <property type="entry name" value="MYOTROPHIN"/>
    <property type="match status" value="1"/>
</dbReference>
<dbReference type="InterPro" id="IPR036770">
    <property type="entry name" value="Ankyrin_rpt-contain_sf"/>
</dbReference>
<dbReference type="PANTHER" id="PTHR24189:SF50">
    <property type="entry name" value="ANKYRIN REPEAT AND SOCS BOX PROTEIN 2"/>
    <property type="match status" value="1"/>
</dbReference>
<dbReference type="Gene3D" id="1.25.40.20">
    <property type="entry name" value="Ankyrin repeat-containing domain"/>
    <property type="match status" value="1"/>
</dbReference>
<keyword evidence="4" id="KW-1185">Reference proteome</keyword>